<proteinExistence type="predicted"/>
<dbReference type="KEGG" id="vg:77936527"/>
<organism evidence="1 2">
    <name type="scientific">Arthrobacter phage Qui</name>
    <dbReference type="NCBI Taxonomy" id="2603260"/>
    <lineage>
        <taxon>Viruses</taxon>
        <taxon>Duplodnaviria</taxon>
        <taxon>Heunggongvirae</taxon>
        <taxon>Uroviricota</taxon>
        <taxon>Caudoviricetes</taxon>
        <taxon>Quivirus</taxon>
        <taxon>Quivirus qui</taxon>
    </lineage>
</organism>
<reference evidence="1 2" key="1">
    <citation type="submission" date="2019-07" db="EMBL/GenBank/DDBJ databases">
        <authorList>
            <person name="Abdullah A."/>
            <person name="Lima G.C."/>
            <person name="Cuneo C.K."/>
            <person name="Ennest D.C."/>
            <person name="Fritz K.J."/>
            <person name="Johnson B.T."/>
            <person name="Larson S.M."/>
            <person name="Lemunyete M.N."/>
            <person name="Murray M.B."/>
            <person name="Osmond D.E."/>
            <person name="Patras K.A."/>
            <person name="Ransibrahmanakul S."/>
            <person name="Simpson K.A."/>
            <person name="Thull B.S."/>
            <person name="Wetzel S."/>
            <person name="Bonilla J.A."/>
            <person name="Klyczek K."/>
            <person name="Garlena R.A."/>
            <person name="Russell D.A."/>
            <person name="Pope W.H."/>
            <person name="Jacobs-Sera D."/>
            <person name="Hatfull G.F."/>
        </authorList>
    </citation>
    <scope>NUCLEOTIDE SEQUENCE [LARGE SCALE GENOMIC DNA]</scope>
</reference>
<gene>
    <name evidence="1" type="primary">167</name>
    <name evidence="1" type="ORF">SEA_QUI_167</name>
</gene>
<evidence type="ECO:0000313" key="1">
    <source>
        <dbReference type="EMBL" id="QED11655.1"/>
    </source>
</evidence>
<evidence type="ECO:0000313" key="2">
    <source>
        <dbReference type="Proteomes" id="UP000321915"/>
    </source>
</evidence>
<dbReference type="Proteomes" id="UP000321915">
    <property type="component" value="Segment"/>
</dbReference>
<keyword evidence="2" id="KW-1185">Reference proteome</keyword>
<dbReference type="RefSeq" id="YP_010660533.1">
    <property type="nucleotide sequence ID" value="NC_070877.1"/>
</dbReference>
<dbReference type="GeneID" id="77936527"/>
<protein>
    <submittedName>
        <fullName evidence="1">Uncharacterized protein</fullName>
    </submittedName>
</protein>
<sequence>MVMNNTNNIFDPNRGVNWVAARKAYIDDGFLPTSKWIALETFGGKIRMETTDPEDFKRHELYEHPEITIIRQYLKETETWVKEDPFPEKEEVRPVITSEDIIGFIVDGLGISLEAWQEDVVRARFEDRTAKVKLDGKSS</sequence>
<dbReference type="EMBL" id="MN183282">
    <property type="protein sequence ID" value="QED11655.1"/>
    <property type="molecule type" value="Genomic_DNA"/>
</dbReference>
<name>A0A5B8WKP7_9CAUD</name>
<accession>A0A5B8WKP7</accession>